<comment type="similarity">
    <text evidence="2">Belongs to the MreD family.</text>
</comment>
<dbReference type="InterPro" id="IPR007227">
    <property type="entry name" value="Cell_shape_determining_MreD"/>
</dbReference>
<evidence type="ECO:0000256" key="4">
    <source>
        <dbReference type="ARBA" id="ARBA00022692"/>
    </source>
</evidence>
<gene>
    <name evidence="9" type="primary">mreD</name>
    <name evidence="9" type="ORF">ETF27_03285</name>
</gene>
<dbReference type="Proteomes" id="UP000321612">
    <property type="component" value="Unassembled WGS sequence"/>
</dbReference>
<name>A0A5C8GKW4_9BACT</name>
<accession>A0A5C8GKW4</accession>
<dbReference type="OrthoDB" id="1132160at2"/>
<dbReference type="RefSeq" id="WP_130828445.1">
    <property type="nucleotide sequence ID" value="NZ_SDIK01000021.1"/>
</dbReference>
<dbReference type="NCBIfam" id="TIGR03426">
    <property type="entry name" value="shape_MreD"/>
    <property type="match status" value="1"/>
</dbReference>
<comment type="subcellular location">
    <subcellularLocation>
        <location evidence="1">Cell membrane</location>
        <topology evidence="1">Multi-pass membrane protein</topology>
    </subcellularLocation>
</comment>
<organism evidence="9 10">
    <name type="scientific">Prevotella brunnea</name>
    <dbReference type="NCBI Taxonomy" id="2508867"/>
    <lineage>
        <taxon>Bacteria</taxon>
        <taxon>Pseudomonadati</taxon>
        <taxon>Bacteroidota</taxon>
        <taxon>Bacteroidia</taxon>
        <taxon>Bacteroidales</taxon>
        <taxon>Prevotellaceae</taxon>
        <taxon>Prevotella</taxon>
    </lineage>
</organism>
<evidence type="ECO:0000256" key="7">
    <source>
        <dbReference type="ARBA" id="ARBA00023136"/>
    </source>
</evidence>
<evidence type="ECO:0000313" key="10">
    <source>
        <dbReference type="Proteomes" id="UP000321612"/>
    </source>
</evidence>
<protein>
    <submittedName>
        <fullName evidence="9">Rod shape-determining protein MreD</fullName>
    </submittedName>
</protein>
<evidence type="ECO:0000256" key="6">
    <source>
        <dbReference type="ARBA" id="ARBA00022989"/>
    </source>
</evidence>
<keyword evidence="6 8" id="KW-1133">Transmembrane helix</keyword>
<dbReference type="EMBL" id="SDIK01000021">
    <property type="protein sequence ID" value="TXJ62708.1"/>
    <property type="molecule type" value="Genomic_DNA"/>
</dbReference>
<reference evidence="10" key="1">
    <citation type="submission" date="2019-05" db="EMBL/GenBank/DDBJ databases">
        <title>Prevotella brunnea sp. nov., isolated from a wound of a patient.</title>
        <authorList>
            <person name="Buhl M."/>
        </authorList>
    </citation>
    <scope>NUCLEOTIDE SEQUENCE [LARGE SCALE GENOMIC DNA]</scope>
    <source>
        <strain evidence="10">A2672</strain>
    </source>
</reference>
<evidence type="ECO:0000256" key="8">
    <source>
        <dbReference type="SAM" id="Phobius"/>
    </source>
</evidence>
<feature type="transmembrane region" description="Helical" evidence="8">
    <location>
        <begin position="113"/>
        <end position="134"/>
    </location>
</feature>
<sequence>MSIDFLKNSLWFIVLVLSQVFVLNHIHLFGVATPLLYVYFVLLYRRNYPKWAMILCGFFLGLVVDTFSNTPGVASGSMTLIATLQPFVLRPFIPRDSGEDLRPSFHSLGLMQYFWYATILTLIYNVCFFTLELFSFFNILEWLSCVLGSTAMTLFLVMIVELVRNRS</sequence>
<keyword evidence="3" id="KW-1003">Cell membrane</keyword>
<evidence type="ECO:0000256" key="3">
    <source>
        <dbReference type="ARBA" id="ARBA00022475"/>
    </source>
</evidence>
<feature type="transmembrane region" description="Helical" evidence="8">
    <location>
        <begin position="12"/>
        <end position="39"/>
    </location>
</feature>
<evidence type="ECO:0000256" key="5">
    <source>
        <dbReference type="ARBA" id="ARBA00022960"/>
    </source>
</evidence>
<evidence type="ECO:0000256" key="1">
    <source>
        <dbReference type="ARBA" id="ARBA00004651"/>
    </source>
</evidence>
<dbReference type="GO" id="GO:0008360">
    <property type="term" value="P:regulation of cell shape"/>
    <property type="evidence" value="ECO:0007669"/>
    <property type="project" value="UniProtKB-KW"/>
</dbReference>
<keyword evidence="7 8" id="KW-0472">Membrane</keyword>
<evidence type="ECO:0000256" key="2">
    <source>
        <dbReference type="ARBA" id="ARBA00007776"/>
    </source>
</evidence>
<keyword evidence="4 8" id="KW-0812">Transmembrane</keyword>
<proteinExistence type="inferred from homology"/>
<dbReference type="AlphaFoldDB" id="A0A5C8GKW4"/>
<keyword evidence="5" id="KW-0133">Cell shape</keyword>
<keyword evidence="10" id="KW-1185">Reference proteome</keyword>
<feature type="transmembrane region" description="Helical" evidence="8">
    <location>
        <begin position="140"/>
        <end position="163"/>
    </location>
</feature>
<dbReference type="GO" id="GO:0005886">
    <property type="term" value="C:plasma membrane"/>
    <property type="evidence" value="ECO:0007669"/>
    <property type="project" value="UniProtKB-SubCell"/>
</dbReference>
<evidence type="ECO:0000313" key="9">
    <source>
        <dbReference type="EMBL" id="TXJ62708.1"/>
    </source>
</evidence>
<comment type="caution">
    <text evidence="9">The sequence shown here is derived from an EMBL/GenBank/DDBJ whole genome shotgun (WGS) entry which is preliminary data.</text>
</comment>
<feature type="transmembrane region" description="Helical" evidence="8">
    <location>
        <begin position="51"/>
        <end position="68"/>
    </location>
</feature>